<proteinExistence type="predicted"/>
<name>A0A4S3M677_9RHOB</name>
<dbReference type="RefSeq" id="WP_136340520.1">
    <property type="nucleotide sequence ID" value="NZ_SSMD01000011.1"/>
</dbReference>
<dbReference type="PANTHER" id="PTHR33973:SF4">
    <property type="entry name" value="OS07G0153300 PROTEIN"/>
    <property type="match status" value="1"/>
</dbReference>
<dbReference type="EMBL" id="SSMD01000011">
    <property type="protein sequence ID" value="THD71565.1"/>
    <property type="molecule type" value="Genomic_DNA"/>
</dbReference>
<keyword evidence="2" id="KW-1185">Reference proteome</keyword>
<gene>
    <name evidence="1" type="ORF">E7681_17325</name>
</gene>
<dbReference type="PANTHER" id="PTHR33973">
    <property type="entry name" value="OS07G0153300 PROTEIN"/>
    <property type="match status" value="1"/>
</dbReference>
<reference evidence="1 2" key="1">
    <citation type="submission" date="2019-04" db="EMBL/GenBank/DDBJ databases">
        <title>Draft genome sequence of Youngimonas vesicularis.</title>
        <authorList>
            <person name="Hameed A."/>
        </authorList>
    </citation>
    <scope>NUCLEOTIDE SEQUENCE [LARGE SCALE GENOMIC DNA]</scope>
    <source>
        <strain evidence="1 2">CC-AMW-E</strain>
    </source>
</reference>
<organism evidence="1 2">
    <name type="scientific">Thalassobius vesicularis</name>
    <dbReference type="NCBI Taxonomy" id="1294297"/>
    <lineage>
        <taxon>Bacteria</taxon>
        <taxon>Pseudomonadati</taxon>
        <taxon>Pseudomonadota</taxon>
        <taxon>Alphaproteobacteria</taxon>
        <taxon>Rhodobacterales</taxon>
        <taxon>Roseobacteraceae</taxon>
        <taxon>Thalassovita</taxon>
    </lineage>
</organism>
<accession>A0A4S3M677</accession>
<dbReference type="InterPro" id="IPR010775">
    <property type="entry name" value="DUF1365"/>
</dbReference>
<evidence type="ECO:0000313" key="1">
    <source>
        <dbReference type="EMBL" id="THD71565.1"/>
    </source>
</evidence>
<sequence>MTAPQHIPGITTHARRGEIRNAFRYGVDYVLLEPEDRSGPALFSRNRWNLLCVRDRDHGGPRGAGLGADWARNQLARAGLPGPYRLYLLTQPAILGYVFNPISFWLAFAGDDLLAVIAEVNNTFGDRHNYLCHLPGFAPLTGQTPVDAQKIFHVSPFQDIAGGYRFTFDISPDRIAIRIAHQNGAQGLVATLTGPRRPLTNAAILSATLRRPAGAMRTVALIYWQALRLKLKGARYRTRPLPPQSEITPCTSSPDA</sequence>
<comment type="caution">
    <text evidence="1">The sequence shown here is derived from an EMBL/GenBank/DDBJ whole genome shotgun (WGS) entry which is preliminary data.</text>
</comment>
<dbReference type="AlphaFoldDB" id="A0A4S3M677"/>
<dbReference type="Proteomes" id="UP000306113">
    <property type="component" value="Unassembled WGS sequence"/>
</dbReference>
<dbReference type="Pfam" id="PF07103">
    <property type="entry name" value="DUF1365"/>
    <property type="match status" value="1"/>
</dbReference>
<evidence type="ECO:0000313" key="2">
    <source>
        <dbReference type="Proteomes" id="UP000306113"/>
    </source>
</evidence>
<dbReference type="OrthoDB" id="9778801at2"/>
<protein>
    <submittedName>
        <fullName evidence="1">DUF1365 domain-containing protein</fullName>
    </submittedName>
</protein>